<reference evidence="1 2" key="1">
    <citation type="submission" date="2021-02" db="EMBL/GenBank/DDBJ databases">
        <title>De Novo genome assembly of isolated myxobacteria.</title>
        <authorList>
            <person name="Stevens D.C."/>
        </authorList>
    </citation>
    <scope>NUCLEOTIDE SEQUENCE [LARGE SCALE GENOMIC DNA]</scope>
    <source>
        <strain evidence="2">SCPEA02</strain>
    </source>
</reference>
<accession>A0ABX7NJ00</accession>
<keyword evidence="2" id="KW-1185">Reference proteome</keyword>
<name>A0ABX7NJ00_9BACT</name>
<evidence type="ECO:0000313" key="2">
    <source>
        <dbReference type="Proteomes" id="UP000662747"/>
    </source>
</evidence>
<organism evidence="1 2">
    <name type="scientific">Pyxidicoccus parkwayensis</name>
    <dbReference type="NCBI Taxonomy" id="2813578"/>
    <lineage>
        <taxon>Bacteria</taxon>
        <taxon>Pseudomonadati</taxon>
        <taxon>Myxococcota</taxon>
        <taxon>Myxococcia</taxon>
        <taxon>Myxococcales</taxon>
        <taxon>Cystobacterineae</taxon>
        <taxon>Myxococcaceae</taxon>
        <taxon>Pyxidicoccus</taxon>
    </lineage>
</organism>
<evidence type="ECO:0000313" key="1">
    <source>
        <dbReference type="EMBL" id="QSQ18837.1"/>
    </source>
</evidence>
<protein>
    <submittedName>
        <fullName evidence="1">Uncharacterized protein</fullName>
    </submittedName>
</protein>
<dbReference type="EMBL" id="CP071090">
    <property type="protein sequence ID" value="QSQ18837.1"/>
    <property type="molecule type" value="Genomic_DNA"/>
</dbReference>
<dbReference type="RefSeq" id="WP_206720425.1">
    <property type="nucleotide sequence ID" value="NZ_CP071090.1"/>
</dbReference>
<gene>
    <name evidence="1" type="ORF">JY651_26120</name>
</gene>
<sequence length="588" mass="64178">MPRRLESSQAKQGSVMHFVSKVDGLDYVVVLDGFGLSSWCLPDEVVSEPDIHGSSNGLLSTDGAGRLVLAWDDNYDRSHLVEVDTLEREARYSRFQLKPSILDATGEMLLRVVDPRAPAVIEHLDQKGEVVASRPLPFPDEEPVKLSTAWATPLWTRPRYAGRAGLVAVLGADGRVLLTDLRDFNAPRVIAFAKLWVPRTWDVQLTPFDDALGIIAHDIPRGTATTWVVSGREVLEKKDIAALTMPTFATKDVLLTQVDAGTLRRVPLRGGEALTFRLPASGRETGLEAHGPGTPIAGGDVTAFLPWHHESLILFDAETGEPSEVSRLLPEDLGELRQVLMRHVRKANEAARSTGTRFALKALDVTPKHKRYGVVLSAHGGDGGFRARAVNAAFQDLYPELQGQDFGGWTIGVMGHSLIDEQPHAPVSADELASVLGHMEHHGFRLTSLAPVIERLYAHNLPAHWSIGGGKLPLEDDAALLLLQAFMEGLASPAPVGVAAHLGRWRQSPMSVFELAARVPRLHPSHARNDGRLLVALAQLAANHLHHRAGTFLTALTNDAPPQLLDNARHGITEIHRWWAQRHKGGTP</sequence>
<dbReference type="Proteomes" id="UP000662747">
    <property type="component" value="Chromosome"/>
</dbReference>
<proteinExistence type="predicted"/>